<dbReference type="GO" id="GO:0003676">
    <property type="term" value="F:nucleic acid binding"/>
    <property type="evidence" value="ECO:0007669"/>
    <property type="project" value="InterPro"/>
</dbReference>
<dbReference type="Gene3D" id="3.30.420.10">
    <property type="entry name" value="Ribonuclease H-like superfamily/Ribonuclease H"/>
    <property type="match status" value="1"/>
</dbReference>
<dbReference type="AlphaFoldDB" id="A0A1I2W075"/>
<dbReference type="InterPro" id="IPR036397">
    <property type="entry name" value="RNaseH_sf"/>
</dbReference>
<gene>
    <name evidence="1" type="ORF">SAMN05216175_12126</name>
</gene>
<dbReference type="SUPFAM" id="SSF53098">
    <property type="entry name" value="Ribonuclease H-like"/>
    <property type="match status" value="1"/>
</dbReference>
<dbReference type="InterPro" id="IPR012337">
    <property type="entry name" value="RNaseH-like_sf"/>
</dbReference>
<dbReference type="Proteomes" id="UP000198623">
    <property type="component" value="Unassembled WGS sequence"/>
</dbReference>
<accession>A0A1I2W075</accession>
<dbReference type="STRING" id="1045558.SAMN05216175_12126"/>
<organism evidence="1 2">
    <name type="scientific">Neptunomonas qingdaonensis</name>
    <dbReference type="NCBI Taxonomy" id="1045558"/>
    <lineage>
        <taxon>Bacteria</taxon>
        <taxon>Pseudomonadati</taxon>
        <taxon>Pseudomonadota</taxon>
        <taxon>Gammaproteobacteria</taxon>
        <taxon>Oceanospirillales</taxon>
        <taxon>Oceanospirillaceae</taxon>
        <taxon>Neptunomonas</taxon>
    </lineage>
</organism>
<sequence length="175" mass="19794">MTLKVVLKQWYLNTMIKIPVICIDIEASGLGPGSYPIEIAWKCGLTGDSDSFLINPETGYNWTDWDLEAEDLHHIAIQELLAEGVSVKEACKRLNTRLQGKTLISDAVDFDYFWIRRLYESARMNPSFEVRGIDKVLEGGQLIQYRLVANAQVRNHRAMDDVNDLLTCLAACDIS</sequence>
<evidence type="ECO:0008006" key="3">
    <source>
        <dbReference type="Google" id="ProtNLM"/>
    </source>
</evidence>
<keyword evidence="2" id="KW-1185">Reference proteome</keyword>
<reference evidence="2" key="1">
    <citation type="submission" date="2016-10" db="EMBL/GenBank/DDBJ databases">
        <authorList>
            <person name="Varghese N."/>
            <person name="Submissions S."/>
        </authorList>
    </citation>
    <scope>NUCLEOTIDE SEQUENCE [LARGE SCALE GENOMIC DNA]</scope>
    <source>
        <strain evidence="2">CGMCC 1.10971</strain>
    </source>
</reference>
<proteinExistence type="predicted"/>
<evidence type="ECO:0000313" key="2">
    <source>
        <dbReference type="Proteomes" id="UP000198623"/>
    </source>
</evidence>
<name>A0A1I2W075_9GAMM</name>
<protein>
    <recommendedName>
        <fullName evidence="3">Exonuclease domain-containing protein</fullName>
    </recommendedName>
</protein>
<dbReference type="EMBL" id="FOOU01000021">
    <property type="protein sequence ID" value="SFG94763.1"/>
    <property type="molecule type" value="Genomic_DNA"/>
</dbReference>
<evidence type="ECO:0000313" key="1">
    <source>
        <dbReference type="EMBL" id="SFG94763.1"/>
    </source>
</evidence>